<dbReference type="PANTHER" id="PTHR35333">
    <property type="entry name" value="BETA-LACTAMASE"/>
    <property type="match status" value="1"/>
</dbReference>
<evidence type="ECO:0000313" key="6">
    <source>
        <dbReference type="Proteomes" id="UP000460157"/>
    </source>
</evidence>
<comment type="caution">
    <text evidence="5">The sequence shown here is derived from an EMBL/GenBank/DDBJ whole genome shotgun (WGS) entry which is preliminary data.</text>
</comment>
<dbReference type="OrthoDB" id="108135at2"/>
<accession>A0A7K1UHJ3</accession>
<dbReference type="InterPro" id="IPR045155">
    <property type="entry name" value="Beta-lactam_cat"/>
</dbReference>
<dbReference type="GO" id="GO:0030655">
    <property type="term" value="P:beta-lactam antibiotic catabolic process"/>
    <property type="evidence" value="ECO:0007669"/>
    <property type="project" value="InterPro"/>
</dbReference>
<feature type="region of interest" description="Disordered" evidence="1">
    <location>
        <begin position="28"/>
        <end position="71"/>
    </location>
</feature>
<keyword evidence="5" id="KW-0378">Hydrolase</keyword>
<dbReference type="InterPro" id="IPR000871">
    <property type="entry name" value="Beta-lactam_class-A"/>
</dbReference>
<evidence type="ECO:0000313" key="5">
    <source>
        <dbReference type="EMBL" id="MVT25909.1"/>
    </source>
</evidence>
<feature type="chain" id="PRO_5029621334" evidence="2">
    <location>
        <begin position="29"/>
        <end position="470"/>
    </location>
</feature>
<dbReference type="GO" id="GO:0046677">
    <property type="term" value="P:response to antibiotic"/>
    <property type="evidence" value="ECO:0007669"/>
    <property type="project" value="InterPro"/>
</dbReference>
<keyword evidence="6" id="KW-1185">Reference proteome</keyword>
<evidence type="ECO:0000256" key="2">
    <source>
        <dbReference type="SAM" id="SignalP"/>
    </source>
</evidence>
<feature type="compositionally biased region" description="Acidic residues" evidence="1">
    <location>
        <begin position="31"/>
        <end position="58"/>
    </location>
</feature>
<dbReference type="InterPro" id="IPR040846">
    <property type="entry name" value="ORF_12_N"/>
</dbReference>
<dbReference type="PANTHER" id="PTHR35333:SF5">
    <property type="entry name" value="CONSERVED LIPOPROTEIN LPQF-RELATED"/>
    <property type="match status" value="1"/>
</dbReference>
<dbReference type="Pfam" id="PF13354">
    <property type="entry name" value="Beta-lactamase2"/>
    <property type="match status" value="1"/>
</dbReference>
<feature type="domain" description="Beta-lactamase class A catalytic" evidence="3">
    <location>
        <begin position="195"/>
        <end position="297"/>
    </location>
</feature>
<name>A0A7K1UHJ3_9MICC</name>
<reference evidence="5 6" key="1">
    <citation type="submission" date="2019-12" db="EMBL/GenBank/DDBJ databases">
        <title>Nesterenkonia muleiensis sp. nov., a novel actinobacterium isolated from sap of Populus euphratica.</title>
        <authorList>
            <person name="Wang R."/>
        </authorList>
    </citation>
    <scope>NUCLEOTIDE SEQUENCE [LARGE SCALE GENOMIC DNA]</scope>
    <source>
        <strain evidence="5 6">F10</strain>
    </source>
</reference>
<gene>
    <name evidence="5" type="ORF">GNZ21_05970</name>
</gene>
<evidence type="ECO:0000259" key="3">
    <source>
        <dbReference type="Pfam" id="PF13354"/>
    </source>
</evidence>
<dbReference type="Proteomes" id="UP000460157">
    <property type="component" value="Unassembled WGS sequence"/>
</dbReference>
<proteinExistence type="predicted"/>
<feature type="signal peptide" evidence="2">
    <location>
        <begin position="1"/>
        <end position="28"/>
    </location>
</feature>
<keyword evidence="2" id="KW-0732">Signal</keyword>
<organism evidence="5 6">
    <name type="scientific">Nesterenkonia alkaliphila</name>
    <dbReference type="NCBI Taxonomy" id="1463631"/>
    <lineage>
        <taxon>Bacteria</taxon>
        <taxon>Bacillati</taxon>
        <taxon>Actinomycetota</taxon>
        <taxon>Actinomycetes</taxon>
        <taxon>Micrococcales</taxon>
        <taxon>Micrococcaceae</taxon>
        <taxon>Nesterenkonia</taxon>
    </lineage>
</organism>
<sequence length="470" mass="50720">MSDSAARSLSIAALTSATALSLLLSACAGQDQEESGEPETVETSAEDPDEEAAEDAAEEPVPAELPDTAAGQTAEYVLEVINAEQDSTAEDWQGRLSDSFRQELDEADVAEFINQQLRPGSPWTATGHQGSETLSSTRIEGAQGALDLQLEVNSEQELLQLLFLPAQEPPEPADSLEEIEERLPELPGEARLLVLEDGEQLLRVGDAEPAAMGSVFKLWVLAAVVEAVQEGEVTWDETLTLEEEHLVPSSLRLADAQPGDEITVEQAAQGMIEVSDNTATDLLIDLVGRQAVEEIVVAAEHHDPSLMSPFLTTRELFYLRWADPELGAEFSAANPQQRALLLEDIPGGELELSETDLVPDDGAERGLEWFGTGEDIAAVHELLEAQAAEHPQLRQILGANPGIQPERQWWDELAFKGGASPGVLAGSWRAADEAGTARTVVLQIMGDPEQIALHEAEYWVLAQSALELTH</sequence>
<dbReference type="GO" id="GO:0008800">
    <property type="term" value="F:beta-lactamase activity"/>
    <property type="evidence" value="ECO:0007669"/>
    <property type="project" value="InterPro"/>
</dbReference>
<dbReference type="Pfam" id="PF18042">
    <property type="entry name" value="ORF_12_N"/>
    <property type="match status" value="1"/>
</dbReference>
<dbReference type="RefSeq" id="WP_157322310.1">
    <property type="nucleotide sequence ID" value="NZ_BMFX01000001.1"/>
</dbReference>
<dbReference type="EMBL" id="WRPM01000038">
    <property type="protein sequence ID" value="MVT25909.1"/>
    <property type="molecule type" value="Genomic_DNA"/>
</dbReference>
<protein>
    <submittedName>
        <fullName evidence="5">Serine hydrolase</fullName>
    </submittedName>
</protein>
<dbReference type="SUPFAM" id="SSF56601">
    <property type="entry name" value="beta-lactamase/transpeptidase-like"/>
    <property type="match status" value="1"/>
</dbReference>
<dbReference type="AlphaFoldDB" id="A0A7K1UHJ3"/>
<dbReference type="Gene3D" id="3.10.450.280">
    <property type="match status" value="1"/>
</dbReference>
<evidence type="ECO:0000256" key="1">
    <source>
        <dbReference type="SAM" id="MobiDB-lite"/>
    </source>
</evidence>
<dbReference type="PROSITE" id="PS51257">
    <property type="entry name" value="PROKAR_LIPOPROTEIN"/>
    <property type="match status" value="1"/>
</dbReference>
<feature type="domain" description="ORF 12 gene product N-terminal" evidence="4">
    <location>
        <begin position="65"/>
        <end position="156"/>
    </location>
</feature>
<dbReference type="Gene3D" id="3.40.710.10">
    <property type="entry name" value="DD-peptidase/beta-lactamase superfamily"/>
    <property type="match status" value="1"/>
</dbReference>
<evidence type="ECO:0000259" key="4">
    <source>
        <dbReference type="Pfam" id="PF18042"/>
    </source>
</evidence>
<dbReference type="InterPro" id="IPR012338">
    <property type="entry name" value="Beta-lactam/transpept-like"/>
</dbReference>